<dbReference type="Proteomes" id="UP000003947">
    <property type="component" value="Unassembled WGS sequence"/>
</dbReference>
<dbReference type="RefSeq" id="WP_009493257.1">
    <property type="nucleotide sequence ID" value="NZ_CP141048.1"/>
</dbReference>
<sequence length="272" mass="30402">MISVERYLDRIGHRGALIATEDTLASLHAAHSEAIPFENLDIHLGKALSSDIAALFAKMVLHRRGGYCFEQNGLFAAMLERIGFKVRPVLGRTTFGAKAPRPRGHLLSLVETGGRTWIADVGFGGHGLLEPVPFEMGRSHRAGGETYRVIASGNRGLELEMQTPDGWVSLYWFDEMPCYPVDVDVMNFYHSHSMDSFFYNNRVVASARRDRRLMLTNNEMKIVRGGDVEIRLIEDEATYLRVLLDDFDIELPPDAHAELRPHPSIGPASQVA</sequence>
<evidence type="ECO:0000313" key="4">
    <source>
        <dbReference type="Proteomes" id="UP000003947"/>
    </source>
</evidence>
<evidence type="ECO:0000313" key="3">
    <source>
        <dbReference type="EMBL" id="EIM25052.1"/>
    </source>
</evidence>
<dbReference type="STRING" id="864069.MicloDRAFT_00057720"/>
<evidence type="ECO:0000256" key="1">
    <source>
        <dbReference type="ARBA" id="ARBA00006547"/>
    </source>
</evidence>
<evidence type="ECO:0000256" key="2">
    <source>
        <dbReference type="RuleBase" id="RU003452"/>
    </source>
</evidence>
<dbReference type="OrthoDB" id="7181050at2"/>
<dbReference type="SUPFAM" id="SSF54001">
    <property type="entry name" value="Cysteine proteinases"/>
    <property type="match status" value="1"/>
</dbReference>
<protein>
    <submittedName>
        <fullName evidence="3">Arylamine N-acetyltransferase</fullName>
    </submittedName>
</protein>
<dbReference type="EMBL" id="JH660647">
    <property type="protein sequence ID" value="EIM25052.1"/>
    <property type="molecule type" value="Genomic_DNA"/>
</dbReference>
<organism evidence="3 4">
    <name type="scientific">Microvirga lotononidis</name>
    <dbReference type="NCBI Taxonomy" id="864069"/>
    <lineage>
        <taxon>Bacteria</taxon>
        <taxon>Pseudomonadati</taxon>
        <taxon>Pseudomonadota</taxon>
        <taxon>Alphaproteobacteria</taxon>
        <taxon>Hyphomicrobiales</taxon>
        <taxon>Methylobacteriaceae</taxon>
        <taxon>Microvirga</taxon>
    </lineage>
</organism>
<dbReference type="InterPro" id="IPR001447">
    <property type="entry name" value="Arylamine_N-AcTrfase"/>
</dbReference>
<comment type="similarity">
    <text evidence="1 2">Belongs to the arylamine N-acetyltransferase family.</text>
</comment>
<dbReference type="Pfam" id="PF00797">
    <property type="entry name" value="Acetyltransf_2"/>
    <property type="match status" value="1"/>
</dbReference>
<keyword evidence="4" id="KW-1185">Reference proteome</keyword>
<dbReference type="PRINTS" id="PR01543">
    <property type="entry name" value="ANATRNSFRASE"/>
</dbReference>
<dbReference type="AlphaFoldDB" id="I4YM60"/>
<dbReference type="PANTHER" id="PTHR11786">
    <property type="entry name" value="N-HYDROXYARYLAMINE O-ACETYLTRANSFERASE"/>
    <property type="match status" value="1"/>
</dbReference>
<dbReference type="HOGENOM" id="CLU_049918_1_1_5"/>
<dbReference type="PANTHER" id="PTHR11786:SF0">
    <property type="entry name" value="ARYLAMINE N-ACETYLTRANSFERASE 4-RELATED"/>
    <property type="match status" value="1"/>
</dbReference>
<keyword evidence="3" id="KW-0808">Transferase</keyword>
<accession>I4YM60</accession>
<dbReference type="PATRIC" id="fig|864069.3.peg.6196"/>
<dbReference type="InterPro" id="IPR038765">
    <property type="entry name" value="Papain-like_cys_pep_sf"/>
</dbReference>
<reference evidence="3 4" key="1">
    <citation type="submission" date="2012-02" db="EMBL/GenBank/DDBJ databases">
        <title>Improved High-Quality Draft sequence of Microvirga sp. WSM3557.</title>
        <authorList>
            <consortium name="US DOE Joint Genome Institute"/>
            <person name="Lucas S."/>
            <person name="Han J."/>
            <person name="Lapidus A."/>
            <person name="Cheng J.-F."/>
            <person name="Goodwin L."/>
            <person name="Pitluck S."/>
            <person name="Peters L."/>
            <person name="Zhang X."/>
            <person name="Detter J.C."/>
            <person name="Han C."/>
            <person name="Tapia R."/>
            <person name="Land M."/>
            <person name="Hauser L."/>
            <person name="Kyrpides N."/>
            <person name="Ivanova N."/>
            <person name="Pagani I."/>
            <person name="Brau L."/>
            <person name="Yates R."/>
            <person name="O'Hara G."/>
            <person name="Rui T."/>
            <person name="Howieson J."/>
            <person name="Reeve W."/>
            <person name="Woyke T."/>
        </authorList>
    </citation>
    <scope>NUCLEOTIDE SEQUENCE [LARGE SCALE GENOMIC DNA]</scope>
    <source>
        <strain evidence="3 4">WSM3557</strain>
    </source>
</reference>
<proteinExistence type="inferred from homology"/>
<dbReference type="Gene3D" id="3.30.2140.10">
    <property type="entry name" value="Arylamine N-acetyltransferase"/>
    <property type="match status" value="1"/>
</dbReference>
<dbReference type="Gene3D" id="2.40.128.150">
    <property type="entry name" value="Cysteine proteinases"/>
    <property type="match status" value="1"/>
</dbReference>
<gene>
    <name evidence="3" type="ORF">MicloDRAFT_00057720</name>
</gene>
<dbReference type="eggNOG" id="COG2162">
    <property type="taxonomic scope" value="Bacteria"/>
</dbReference>
<dbReference type="GO" id="GO:0016407">
    <property type="term" value="F:acetyltransferase activity"/>
    <property type="evidence" value="ECO:0007669"/>
    <property type="project" value="InterPro"/>
</dbReference>
<name>I4YM60_9HYPH</name>